<evidence type="ECO:0000313" key="2">
    <source>
        <dbReference type="Proteomes" id="UP000245812"/>
    </source>
</evidence>
<dbReference type="OrthoDB" id="5956924at2"/>
<protein>
    <recommendedName>
        <fullName evidence="3">DUF4340 domain-containing protein</fullName>
    </recommendedName>
</protein>
<gene>
    <name evidence="1" type="ORF">C7456_10228</name>
</gene>
<dbReference type="AlphaFoldDB" id="A0A316IYH5"/>
<name>A0A316IYH5_9GAMM</name>
<dbReference type="RefSeq" id="WP_109722145.1">
    <property type="nucleotide sequence ID" value="NZ_MSZV01000082.1"/>
</dbReference>
<evidence type="ECO:0008006" key="3">
    <source>
        <dbReference type="Google" id="ProtNLM"/>
    </source>
</evidence>
<dbReference type="Proteomes" id="UP000245812">
    <property type="component" value="Unassembled WGS sequence"/>
</dbReference>
<evidence type="ECO:0000313" key="1">
    <source>
        <dbReference type="EMBL" id="PWK92295.1"/>
    </source>
</evidence>
<keyword evidence="2" id="KW-1185">Reference proteome</keyword>
<reference evidence="1 2" key="1">
    <citation type="submission" date="2018-05" db="EMBL/GenBank/DDBJ databases">
        <title>Genomic Encyclopedia of Type Strains, Phase IV (KMG-IV): sequencing the most valuable type-strain genomes for metagenomic binning, comparative biology and taxonomic classification.</title>
        <authorList>
            <person name="Goeker M."/>
        </authorList>
    </citation>
    <scope>NUCLEOTIDE SEQUENCE [LARGE SCALE GENOMIC DNA]</scope>
    <source>
        <strain evidence="1 2">DSM 14263</strain>
    </source>
</reference>
<dbReference type="EMBL" id="QGHC01000002">
    <property type="protein sequence ID" value="PWK92295.1"/>
    <property type="molecule type" value="Genomic_DNA"/>
</dbReference>
<sequence length="164" mass="17871">MRRAARQRLLLAGGVAALLALAFWQWRHDQARQPSQLLALDPDAVRTVELRLAGAPTEHYARRDGRWWRTDGTPAPADQGRLGELAATAQAPVLAWRPAGDFDPARIGLAPPQAVLRLDGHVLEFGETAVTGPQRYVRVDGAHVALVPLRYAPRAAGGKRLTLN</sequence>
<proteinExistence type="predicted"/>
<organism evidence="1 2">
    <name type="scientific">Fulvimonas soli</name>
    <dbReference type="NCBI Taxonomy" id="155197"/>
    <lineage>
        <taxon>Bacteria</taxon>
        <taxon>Pseudomonadati</taxon>
        <taxon>Pseudomonadota</taxon>
        <taxon>Gammaproteobacteria</taxon>
        <taxon>Lysobacterales</taxon>
        <taxon>Rhodanobacteraceae</taxon>
        <taxon>Fulvimonas</taxon>
    </lineage>
</organism>
<comment type="caution">
    <text evidence="1">The sequence shown here is derived from an EMBL/GenBank/DDBJ whole genome shotgun (WGS) entry which is preliminary data.</text>
</comment>
<accession>A0A316IYH5</accession>